<dbReference type="GO" id="GO:0003700">
    <property type="term" value="F:DNA-binding transcription factor activity"/>
    <property type="evidence" value="ECO:0007669"/>
    <property type="project" value="InterPro"/>
</dbReference>
<name>I2B9P2_SHIBC</name>
<dbReference type="CDD" id="cd08422">
    <property type="entry name" value="PBP2_CrgA_like"/>
    <property type="match status" value="1"/>
</dbReference>
<dbReference type="KEGG" id="ebt:EBL_c21550"/>
<dbReference type="Pfam" id="PF03466">
    <property type="entry name" value="LysR_substrate"/>
    <property type="match status" value="1"/>
</dbReference>
<dbReference type="GO" id="GO:0043565">
    <property type="term" value="F:sequence-specific DNA binding"/>
    <property type="evidence" value="ECO:0007669"/>
    <property type="project" value="TreeGrafter"/>
</dbReference>
<evidence type="ECO:0000256" key="1">
    <source>
        <dbReference type="ARBA" id="ARBA00009437"/>
    </source>
</evidence>
<dbReference type="PANTHER" id="PTHR30537">
    <property type="entry name" value="HTH-TYPE TRANSCRIPTIONAL REGULATOR"/>
    <property type="match status" value="1"/>
</dbReference>
<dbReference type="FunFam" id="1.10.10.10:FF:000001">
    <property type="entry name" value="LysR family transcriptional regulator"/>
    <property type="match status" value="1"/>
</dbReference>
<evidence type="ECO:0000256" key="3">
    <source>
        <dbReference type="ARBA" id="ARBA00023125"/>
    </source>
</evidence>
<evidence type="ECO:0000256" key="2">
    <source>
        <dbReference type="ARBA" id="ARBA00023015"/>
    </source>
</evidence>
<dbReference type="RefSeq" id="WP_002443517.1">
    <property type="nucleotide sequence ID" value="NC_017910.1"/>
</dbReference>
<dbReference type="PANTHER" id="PTHR30537:SF5">
    <property type="entry name" value="HTH-TYPE TRANSCRIPTIONAL ACTIVATOR TTDR-RELATED"/>
    <property type="match status" value="1"/>
</dbReference>
<gene>
    <name evidence="6" type="ordered locus">EBL_c21550</name>
</gene>
<sequence length="295" mass="32321">MDFNQIAVFIKVVQAGSFSAAARQLSLPVSTVSHRVAMLEKRLGITLLQRTTRRLHLTEAGQIYFQHASAGLGQLLDAEAAIKVVAAEPCGLLRVSVLPDLGEQLLASILLEIRDRWPRLQVELLLTHRRMDLVSEGVDAAIRAGELEDSSLVARKVGTARWAVFTSPGYLATTPAPETPEQLCQHPCLQFTPMGKTAWAFSRGAQHVTVPVGQQIVVNNIGLVMNMVLAGGGVALLPDYLCRQACQEGRLVRLLPQWQAKQDPIHLVYPRQQFVSPGLRAFLDIAGKTLKTWLA</sequence>
<dbReference type="Proteomes" id="UP000001955">
    <property type="component" value="Chromosome"/>
</dbReference>
<dbReference type="Pfam" id="PF00126">
    <property type="entry name" value="HTH_1"/>
    <property type="match status" value="1"/>
</dbReference>
<dbReference type="SUPFAM" id="SSF46785">
    <property type="entry name" value="Winged helix' DNA-binding domain"/>
    <property type="match status" value="1"/>
</dbReference>
<reference evidence="6 7" key="1">
    <citation type="journal article" date="2012" name="J. Bacteriol.">
        <title>Complete genome sequence of the B12-producing Shimwellia blattae strain DSM 4481, isolated from a cockroach.</title>
        <authorList>
            <person name="Brzuszkiewicz E."/>
            <person name="Waschkowitz T."/>
            <person name="Wiezer A."/>
            <person name="Daniel R."/>
        </authorList>
    </citation>
    <scope>NUCLEOTIDE SEQUENCE [LARGE SCALE GENOMIC DNA]</scope>
    <source>
        <strain evidence="7">ATCC 29907 / DSM 4481 / JCM 1650 / NBRC 105725 / CDC 9005-74</strain>
    </source>
</reference>
<dbReference type="PROSITE" id="PS50931">
    <property type="entry name" value="HTH_LYSR"/>
    <property type="match status" value="1"/>
</dbReference>
<comment type="similarity">
    <text evidence="1">Belongs to the LysR transcriptional regulatory family.</text>
</comment>
<dbReference type="Gene3D" id="3.40.190.290">
    <property type="match status" value="1"/>
</dbReference>
<feature type="domain" description="HTH lysR-type" evidence="5">
    <location>
        <begin position="1"/>
        <end position="58"/>
    </location>
</feature>
<protein>
    <submittedName>
        <fullName evidence="6">Putative LysR-family transcriptional regulator</fullName>
    </submittedName>
</protein>
<proteinExistence type="inferred from homology"/>
<keyword evidence="2" id="KW-0805">Transcription regulation</keyword>
<dbReference type="SUPFAM" id="SSF53850">
    <property type="entry name" value="Periplasmic binding protein-like II"/>
    <property type="match status" value="1"/>
</dbReference>
<dbReference type="InterPro" id="IPR058163">
    <property type="entry name" value="LysR-type_TF_proteobact-type"/>
</dbReference>
<dbReference type="EMBL" id="CP001560">
    <property type="protein sequence ID" value="AFJ47246.1"/>
    <property type="molecule type" value="Genomic_DNA"/>
</dbReference>
<organism evidence="6 7">
    <name type="scientific">Shimwellia blattae (strain ATCC 29907 / DSM 4481 / JCM 1650 / NBRC 105725 / CDC 9005-74)</name>
    <name type="common">Escherichia blattae</name>
    <dbReference type="NCBI Taxonomy" id="630626"/>
    <lineage>
        <taxon>Bacteria</taxon>
        <taxon>Pseudomonadati</taxon>
        <taxon>Pseudomonadota</taxon>
        <taxon>Gammaproteobacteria</taxon>
        <taxon>Enterobacterales</taxon>
        <taxon>Enterobacteriaceae</taxon>
        <taxon>Shimwellia</taxon>
    </lineage>
</organism>
<dbReference type="eggNOG" id="COG0583">
    <property type="taxonomic scope" value="Bacteria"/>
</dbReference>
<accession>K6W402</accession>
<dbReference type="InterPro" id="IPR036388">
    <property type="entry name" value="WH-like_DNA-bd_sf"/>
</dbReference>
<dbReference type="PATRIC" id="fig|630626.3.peg.2091"/>
<evidence type="ECO:0000256" key="4">
    <source>
        <dbReference type="ARBA" id="ARBA00023163"/>
    </source>
</evidence>
<dbReference type="GO" id="GO:0006351">
    <property type="term" value="P:DNA-templated transcription"/>
    <property type="evidence" value="ECO:0007669"/>
    <property type="project" value="TreeGrafter"/>
</dbReference>
<dbReference type="Gene3D" id="1.10.10.10">
    <property type="entry name" value="Winged helix-like DNA-binding domain superfamily/Winged helix DNA-binding domain"/>
    <property type="match status" value="1"/>
</dbReference>
<dbReference type="STRING" id="630626.EBL_c21550"/>
<keyword evidence="3" id="KW-0238">DNA-binding</keyword>
<evidence type="ECO:0000313" key="6">
    <source>
        <dbReference type="EMBL" id="AFJ47246.1"/>
    </source>
</evidence>
<evidence type="ECO:0000259" key="5">
    <source>
        <dbReference type="PROSITE" id="PS50931"/>
    </source>
</evidence>
<keyword evidence="4" id="KW-0804">Transcription</keyword>
<evidence type="ECO:0000313" key="7">
    <source>
        <dbReference type="Proteomes" id="UP000001955"/>
    </source>
</evidence>
<dbReference type="InterPro" id="IPR000847">
    <property type="entry name" value="LysR_HTH_N"/>
</dbReference>
<accession>I2B9P2</accession>
<dbReference type="OrthoDB" id="8723543at2"/>
<dbReference type="AlphaFoldDB" id="I2B9P2"/>
<keyword evidence="7" id="KW-1185">Reference proteome</keyword>
<dbReference type="InterPro" id="IPR036390">
    <property type="entry name" value="WH_DNA-bd_sf"/>
</dbReference>
<dbReference type="InterPro" id="IPR005119">
    <property type="entry name" value="LysR_subst-bd"/>
</dbReference>
<dbReference type="HOGENOM" id="CLU_039613_16_2_6"/>